<organism evidence="9 10">
    <name type="scientific">Porticoccus litoralis</name>
    <dbReference type="NCBI Taxonomy" id="434086"/>
    <lineage>
        <taxon>Bacteria</taxon>
        <taxon>Pseudomonadati</taxon>
        <taxon>Pseudomonadota</taxon>
        <taxon>Gammaproteobacteria</taxon>
        <taxon>Cellvibrionales</taxon>
        <taxon>Porticoccaceae</taxon>
        <taxon>Porticoccus</taxon>
    </lineage>
</organism>
<dbReference type="PANTHER" id="PTHR33516:SF2">
    <property type="entry name" value="LEXA REPRESSOR-RELATED"/>
    <property type="match status" value="1"/>
</dbReference>
<evidence type="ECO:0000256" key="2">
    <source>
        <dbReference type="ARBA" id="ARBA00022763"/>
    </source>
</evidence>
<comment type="similarity">
    <text evidence="1 7">Belongs to the peptidase S24 family.</text>
</comment>
<dbReference type="InterPro" id="IPR039418">
    <property type="entry name" value="LexA-like"/>
</dbReference>
<evidence type="ECO:0000256" key="6">
    <source>
        <dbReference type="ARBA" id="ARBA00023236"/>
    </source>
</evidence>
<name>A0AAW8B308_9GAMM</name>
<keyword evidence="3 7" id="KW-0378">Hydrolase</keyword>
<keyword evidence="10" id="KW-1185">Reference proteome</keyword>
<dbReference type="InterPro" id="IPR015927">
    <property type="entry name" value="Peptidase_S24_S26A/B/C"/>
</dbReference>
<keyword evidence="2" id="KW-0227">DNA damage</keyword>
<dbReference type="CDD" id="cd06529">
    <property type="entry name" value="S24_LexA-like"/>
    <property type="match status" value="1"/>
</dbReference>
<dbReference type="GO" id="GO:0016787">
    <property type="term" value="F:hydrolase activity"/>
    <property type="evidence" value="ECO:0007669"/>
    <property type="project" value="UniProtKB-KW"/>
</dbReference>
<dbReference type="InterPro" id="IPR006197">
    <property type="entry name" value="Peptidase_S24_LexA"/>
</dbReference>
<dbReference type="SUPFAM" id="SSF51306">
    <property type="entry name" value="LexA/Signal peptidase"/>
    <property type="match status" value="1"/>
</dbReference>
<evidence type="ECO:0000313" key="10">
    <source>
        <dbReference type="Proteomes" id="UP001178354"/>
    </source>
</evidence>
<evidence type="ECO:0000256" key="1">
    <source>
        <dbReference type="ARBA" id="ARBA00007484"/>
    </source>
</evidence>
<evidence type="ECO:0000259" key="8">
    <source>
        <dbReference type="Pfam" id="PF00717"/>
    </source>
</evidence>
<dbReference type="PRINTS" id="PR00726">
    <property type="entry name" value="LEXASERPTASE"/>
</dbReference>
<dbReference type="InterPro" id="IPR036286">
    <property type="entry name" value="LexA/Signal_pep-like_sf"/>
</dbReference>
<dbReference type="NCBIfam" id="NF007621">
    <property type="entry name" value="PRK10276.1"/>
    <property type="match status" value="1"/>
</dbReference>
<protein>
    <submittedName>
        <fullName evidence="9">Translesion error-prone DNA polymerase V autoproteolytic subunit</fullName>
        <ecNumber evidence="9">2.7.7.7</ecNumber>
    </submittedName>
</protein>
<gene>
    <name evidence="9" type="primary">umuD</name>
    <name evidence="9" type="ORF">Q8A57_04805</name>
</gene>
<keyword evidence="9" id="KW-0808">Transferase</keyword>
<dbReference type="RefSeq" id="WP_305169849.1">
    <property type="nucleotide sequence ID" value="NZ_JAUUUU010000002.1"/>
</dbReference>
<dbReference type="GO" id="GO:0003887">
    <property type="term" value="F:DNA-directed DNA polymerase activity"/>
    <property type="evidence" value="ECO:0007669"/>
    <property type="project" value="UniProtKB-EC"/>
</dbReference>
<dbReference type="Proteomes" id="UP001178354">
    <property type="component" value="Unassembled WGS sequence"/>
</dbReference>
<dbReference type="GO" id="GO:0009432">
    <property type="term" value="P:SOS response"/>
    <property type="evidence" value="ECO:0007669"/>
    <property type="project" value="UniProtKB-KW"/>
</dbReference>
<comment type="caution">
    <text evidence="9">The sequence shown here is derived from an EMBL/GenBank/DDBJ whole genome shotgun (WGS) entry which is preliminary data.</text>
</comment>
<sequence length="144" mass="15836">MKTAPLKPAADVPPDTLPLFATAVRAGFPSPADDFVETPLDIHDYLVKHPAATFFARAEGDSMTGFGIFSGDLLIVDRALQPQHGDVVIAAIDGELTCKVLDLHNRLLRAGNRRYPPIELHDNAELLIEGVVIHSVRHHRCSRW</sequence>
<dbReference type="InterPro" id="IPR050077">
    <property type="entry name" value="LexA_repressor"/>
</dbReference>
<evidence type="ECO:0000256" key="7">
    <source>
        <dbReference type="RuleBase" id="RU003991"/>
    </source>
</evidence>
<dbReference type="Pfam" id="PF00717">
    <property type="entry name" value="Peptidase_S24"/>
    <property type="match status" value="1"/>
</dbReference>
<keyword evidence="6" id="KW-0742">SOS response</keyword>
<dbReference type="EMBL" id="JAUUUU010000002">
    <property type="protein sequence ID" value="MDP1520283.1"/>
    <property type="molecule type" value="Genomic_DNA"/>
</dbReference>
<evidence type="ECO:0000256" key="4">
    <source>
        <dbReference type="ARBA" id="ARBA00022813"/>
    </source>
</evidence>
<dbReference type="Gene3D" id="2.10.109.10">
    <property type="entry name" value="Umud Fragment, subunit A"/>
    <property type="match status" value="1"/>
</dbReference>
<evidence type="ECO:0000313" key="9">
    <source>
        <dbReference type="EMBL" id="MDP1520283.1"/>
    </source>
</evidence>
<proteinExistence type="inferred from homology"/>
<reference evidence="9" key="2">
    <citation type="submission" date="2023-08" db="EMBL/GenBank/DDBJ databases">
        <authorList>
            <person name="Luo J."/>
        </authorList>
    </citation>
    <scope>NUCLEOTIDE SEQUENCE</scope>
    <source>
        <strain evidence="9">DSM 25064</strain>
    </source>
</reference>
<evidence type="ECO:0000256" key="3">
    <source>
        <dbReference type="ARBA" id="ARBA00022801"/>
    </source>
</evidence>
<dbReference type="PANTHER" id="PTHR33516">
    <property type="entry name" value="LEXA REPRESSOR"/>
    <property type="match status" value="1"/>
</dbReference>
<dbReference type="AlphaFoldDB" id="A0AAW8B308"/>
<dbReference type="EC" id="2.7.7.7" evidence="9"/>
<dbReference type="GO" id="GO:0006355">
    <property type="term" value="P:regulation of DNA-templated transcription"/>
    <property type="evidence" value="ECO:0007669"/>
    <property type="project" value="InterPro"/>
</dbReference>
<evidence type="ECO:0000256" key="5">
    <source>
        <dbReference type="ARBA" id="ARBA00023204"/>
    </source>
</evidence>
<feature type="domain" description="Peptidase S24/S26A/S26B/S26C" evidence="8">
    <location>
        <begin position="18"/>
        <end position="133"/>
    </location>
</feature>
<accession>A0AAW8B308</accession>
<reference evidence="9" key="1">
    <citation type="journal article" date="2010" name="Int. J. Syst. Evol. Microbiol.">
        <title>Porticoccus litoralis gen. nov., sp. nov., a gammaproteobacterium isolated from the Yellow Sea.</title>
        <authorList>
            <person name="Oh H.M."/>
            <person name="Kim H."/>
            <person name="Kim K.M."/>
            <person name="Min G.S."/>
            <person name="Cho J.C."/>
        </authorList>
    </citation>
    <scope>NUCLEOTIDE SEQUENCE</scope>
    <source>
        <strain evidence="9">DSM 25064</strain>
    </source>
</reference>
<dbReference type="GO" id="GO:0003677">
    <property type="term" value="F:DNA binding"/>
    <property type="evidence" value="ECO:0007669"/>
    <property type="project" value="InterPro"/>
</dbReference>
<dbReference type="GO" id="GO:0006281">
    <property type="term" value="P:DNA repair"/>
    <property type="evidence" value="ECO:0007669"/>
    <property type="project" value="UniProtKB-KW"/>
</dbReference>
<keyword evidence="5" id="KW-0234">DNA repair</keyword>
<keyword evidence="9" id="KW-0548">Nucleotidyltransferase</keyword>
<keyword evidence="4 7" id="KW-0068">Autocatalytic cleavage</keyword>